<dbReference type="EMBL" id="JAUSSU010000007">
    <property type="protein sequence ID" value="MDQ0114119.1"/>
    <property type="molecule type" value="Genomic_DNA"/>
</dbReference>
<dbReference type="SUPFAM" id="SSF53098">
    <property type="entry name" value="Ribonuclease H-like"/>
    <property type="match status" value="1"/>
</dbReference>
<dbReference type="PROSITE" id="PS50994">
    <property type="entry name" value="INTEGRASE"/>
    <property type="match status" value="1"/>
</dbReference>
<dbReference type="Pfam" id="PF13276">
    <property type="entry name" value="HTH_21"/>
    <property type="match status" value="1"/>
</dbReference>
<dbReference type="Proteomes" id="UP001229346">
    <property type="component" value="Unassembled WGS sequence"/>
</dbReference>
<proteinExistence type="predicted"/>
<dbReference type="NCBIfam" id="NF033516">
    <property type="entry name" value="transpos_IS3"/>
    <property type="match status" value="1"/>
</dbReference>
<dbReference type="InterPro" id="IPR025948">
    <property type="entry name" value="HTH-like_dom"/>
</dbReference>
<name>A0ABT9U6P7_PAEHA</name>
<feature type="domain" description="Integrase catalytic" evidence="2">
    <location>
        <begin position="125"/>
        <end position="291"/>
    </location>
</feature>
<gene>
    <name evidence="3" type="ORF">J2T15_003574</name>
</gene>
<dbReference type="RefSeq" id="WP_307205437.1">
    <property type="nucleotide sequence ID" value="NZ_JAUSSU010000007.1"/>
</dbReference>
<dbReference type="InterPro" id="IPR036397">
    <property type="entry name" value="RNaseH_sf"/>
</dbReference>
<dbReference type="Pfam" id="PF13333">
    <property type="entry name" value="rve_2"/>
    <property type="match status" value="1"/>
</dbReference>
<keyword evidence="4" id="KW-1185">Reference proteome</keyword>
<dbReference type="Pfam" id="PF00665">
    <property type="entry name" value="rve"/>
    <property type="match status" value="1"/>
</dbReference>
<sequence>MKGKYAIIDELSDLYPVTLLCELLDVWRSAYYRYLKRKQADPDGVIKQRIKAIYLQRERTYGYRRIQGELKRQYNDTVNHKKVLRLMQEMGIRSIIRAKRPYFSNYQAAQSDGRVSPNLLDREFTATKPNLKWVTDISYYRVGEQRLYLSAIKDLCGNDIIAFHISTRNDNELVLNTFAKAFKEHKDASGKLANLIVHSDQGSQYTSHEYQDLLPTVGAQISMSRRGNCIDYAAMESFFSHLKTEALYPYEISSISEAQQRIEEFIRFYNNERIQIKLKKQTPIEYRLQFTA</sequence>
<protein>
    <submittedName>
        <fullName evidence="3">Transposase InsO family protein</fullName>
    </submittedName>
</protein>
<dbReference type="InterPro" id="IPR048020">
    <property type="entry name" value="Transpos_IS3"/>
</dbReference>
<organism evidence="3 4">
    <name type="scientific">Paenibacillus harenae</name>
    <dbReference type="NCBI Taxonomy" id="306543"/>
    <lineage>
        <taxon>Bacteria</taxon>
        <taxon>Bacillati</taxon>
        <taxon>Bacillota</taxon>
        <taxon>Bacilli</taxon>
        <taxon>Bacillales</taxon>
        <taxon>Paenibacillaceae</taxon>
        <taxon>Paenibacillus</taxon>
    </lineage>
</organism>
<evidence type="ECO:0000259" key="2">
    <source>
        <dbReference type="PROSITE" id="PS50994"/>
    </source>
</evidence>
<dbReference type="PANTHER" id="PTHR46889:SF4">
    <property type="entry name" value="TRANSPOSASE INSO FOR INSERTION SEQUENCE ELEMENT IS911B-RELATED"/>
    <property type="match status" value="1"/>
</dbReference>
<dbReference type="InterPro" id="IPR012337">
    <property type="entry name" value="RNaseH-like_sf"/>
</dbReference>
<comment type="function">
    <text evidence="1">Involved in the transposition of the insertion sequence.</text>
</comment>
<comment type="caution">
    <text evidence="3">The sequence shown here is derived from an EMBL/GenBank/DDBJ whole genome shotgun (WGS) entry which is preliminary data.</text>
</comment>
<reference evidence="3 4" key="1">
    <citation type="submission" date="2023-07" db="EMBL/GenBank/DDBJ databases">
        <title>Sorghum-associated microbial communities from plants grown in Nebraska, USA.</title>
        <authorList>
            <person name="Schachtman D."/>
        </authorList>
    </citation>
    <scope>NUCLEOTIDE SEQUENCE [LARGE SCALE GENOMIC DNA]</scope>
    <source>
        <strain evidence="3 4">CC482</strain>
    </source>
</reference>
<evidence type="ECO:0000256" key="1">
    <source>
        <dbReference type="ARBA" id="ARBA00002286"/>
    </source>
</evidence>
<accession>A0ABT9U6P7</accession>
<dbReference type="InterPro" id="IPR001584">
    <property type="entry name" value="Integrase_cat-core"/>
</dbReference>
<dbReference type="Gene3D" id="3.30.420.10">
    <property type="entry name" value="Ribonuclease H-like superfamily/Ribonuclease H"/>
    <property type="match status" value="1"/>
</dbReference>
<evidence type="ECO:0000313" key="4">
    <source>
        <dbReference type="Proteomes" id="UP001229346"/>
    </source>
</evidence>
<evidence type="ECO:0000313" key="3">
    <source>
        <dbReference type="EMBL" id="MDQ0114119.1"/>
    </source>
</evidence>
<dbReference type="PANTHER" id="PTHR46889">
    <property type="entry name" value="TRANSPOSASE INSF FOR INSERTION SEQUENCE IS3B-RELATED"/>
    <property type="match status" value="1"/>
</dbReference>
<dbReference type="InterPro" id="IPR050900">
    <property type="entry name" value="Transposase_IS3/IS150/IS904"/>
</dbReference>